<name>N9SXU7_9GAMM</name>
<keyword evidence="2" id="KW-1185">Reference proteome</keyword>
<reference evidence="1 2" key="1">
    <citation type="submission" date="2013-02" db="EMBL/GenBank/DDBJ databases">
        <title>The Genome Sequence of Acinetobacter sp. CIP 70.18.</title>
        <authorList>
            <consortium name="The Broad Institute Genome Sequencing Platform"/>
            <consortium name="The Broad Institute Genome Sequencing Center for Infectious Disease"/>
            <person name="Cerqueira G."/>
            <person name="Feldgarden M."/>
            <person name="Courvalin P."/>
            <person name="Perichon B."/>
            <person name="Grillot-Courvalin C."/>
            <person name="Clermont D."/>
            <person name="Rocha E."/>
            <person name="Yoon E.-J."/>
            <person name="Nemec A."/>
            <person name="Walker B."/>
            <person name="Young S.K."/>
            <person name="Zeng Q."/>
            <person name="Gargeya S."/>
            <person name="Fitzgerald M."/>
            <person name="Haas B."/>
            <person name="Abouelleil A."/>
            <person name="Alvarado L."/>
            <person name="Arachchi H.M."/>
            <person name="Berlin A.M."/>
            <person name="Chapman S.B."/>
            <person name="Dewar J."/>
            <person name="Goldberg J."/>
            <person name="Griggs A."/>
            <person name="Gujja S."/>
            <person name="Hansen M."/>
            <person name="Howarth C."/>
            <person name="Imamovic A."/>
            <person name="Larimer J."/>
            <person name="McCowan C."/>
            <person name="Murphy C."/>
            <person name="Neiman D."/>
            <person name="Pearson M."/>
            <person name="Priest M."/>
            <person name="Roberts A."/>
            <person name="Saif S."/>
            <person name="Shea T."/>
            <person name="Sisk P."/>
            <person name="Sykes S."/>
            <person name="Wortman J."/>
            <person name="Nusbaum C."/>
            <person name="Birren B."/>
        </authorList>
    </citation>
    <scope>NUCLEOTIDE SEQUENCE [LARGE SCALE GENOMIC DNA]</scope>
    <source>
        <strain evidence="1 2">CIP 70.18</strain>
    </source>
</reference>
<comment type="caution">
    <text evidence="1">The sequence shown here is derived from an EMBL/GenBank/DDBJ whole genome shotgun (WGS) entry which is preliminary data.</text>
</comment>
<accession>N9RZP5</accession>
<dbReference type="AlphaFoldDB" id="N9SXU7"/>
<evidence type="ECO:0000313" key="1">
    <source>
        <dbReference type="EMBL" id="ENX56122.1"/>
    </source>
</evidence>
<accession>N9SXU7</accession>
<dbReference type="Proteomes" id="UP000013084">
    <property type="component" value="Unassembled WGS sequence"/>
</dbReference>
<organism evidence="1 2">
    <name type="scientific">Acinetobacter higginsii</name>
    <dbReference type="NCBI Taxonomy" id="70347"/>
    <lineage>
        <taxon>Bacteria</taxon>
        <taxon>Pseudomonadati</taxon>
        <taxon>Pseudomonadota</taxon>
        <taxon>Gammaproteobacteria</taxon>
        <taxon>Moraxellales</taxon>
        <taxon>Moraxellaceae</taxon>
        <taxon>Acinetobacter</taxon>
    </lineage>
</organism>
<protein>
    <submittedName>
        <fullName evidence="1">Uncharacterized protein</fullName>
    </submittedName>
</protein>
<evidence type="ECO:0000313" key="2">
    <source>
        <dbReference type="Proteomes" id="UP000013084"/>
    </source>
</evidence>
<sequence length="33" mass="3649">MSQFSILIFGANGTTDQASYLLEFLSKIKVRVA</sequence>
<dbReference type="EMBL" id="APRN01000038">
    <property type="protein sequence ID" value="ENX56122.1"/>
    <property type="molecule type" value="Genomic_DNA"/>
</dbReference>
<proteinExistence type="predicted"/>
<gene>
    <name evidence="1" type="ORF">F902_03219</name>
</gene>
<dbReference type="HOGENOM" id="CLU_3380086_0_0_6"/>